<dbReference type="GO" id="GO:0005319">
    <property type="term" value="F:lipid transporter activity"/>
    <property type="evidence" value="ECO:0007669"/>
    <property type="project" value="TreeGrafter"/>
</dbReference>
<feature type="compositionally biased region" description="Polar residues" evidence="1">
    <location>
        <begin position="314"/>
        <end position="323"/>
    </location>
</feature>
<accession>A0A2R4LVJ5</accession>
<dbReference type="InterPro" id="IPR001846">
    <property type="entry name" value="VWF_type-D"/>
</dbReference>
<dbReference type="SMART" id="SM00216">
    <property type="entry name" value="VWD"/>
    <property type="match status" value="1"/>
</dbReference>
<organism evidence="3">
    <name type="scientific">uncultured eukaryote</name>
    <dbReference type="NCBI Taxonomy" id="100272"/>
    <lineage>
        <taxon>Eukaryota</taxon>
        <taxon>environmental samples</taxon>
    </lineage>
</organism>
<evidence type="ECO:0000259" key="2">
    <source>
        <dbReference type="PROSITE" id="PS51233"/>
    </source>
</evidence>
<sequence>MWEQLREYVQDDEDQAQCSITSKSRRQGRSQVETFDGTKFSAPFTNCWVVLAKDCGSQQPKFVVMARKSERGQDLKEVKIVTKKHRIQLTPDSAEYNSVKVQVNGQQYDPESDQQITENGQVVQIEKDQSTVQVQLPNTGLEVEFDGYAINIQLSQAYRGQQCGLCGHFDLESTDEFRNPDFTDEQDIRQFYMNYLIKDGQCKAPQQLTEVCESEECDKADRSSSSSSSSSSSGSQESQSNEESEIPEKKTKVIEIDDQLCFSTVPIPQCDEEDSYPMGEKEKRKVAYVCIDQDSQEAEDIERQARSGRRQIPALNNRTPSFTRTEKIPEKCKKYSRN</sequence>
<dbReference type="PANTHER" id="PTHR23345">
    <property type="entry name" value="VITELLOGENIN-RELATED"/>
    <property type="match status" value="1"/>
</dbReference>
<dbReference type="InterPro" id="IPR050733">
    <property type="entry name" value="Vitellogenin/Apolipophorin"/>
</dbReference>
<feature type="compositionally biased region" description="Low complexity" evidence="1">
    <location>
        <begin position="223"/>
        <end position="239"/>
    </location>
</feature>
<protein>
    <submittedName>
        <fullName evidence="3">von Willebrand factor type D domain protein</fullName>
    </submittedName>
</protein>
<gene>
    <name evidence="3" type="primary">VWD</name>
</gene>
<reference evidence="3" key="1">
    <citation type="submission" date="2017-08" db="EMBL/GenBank/DDBJ databases">
        <title>Characterization and multi-metal resistance of Von Willebrand factor type D domain from eukaryotic transcript of metal-contaminated site.</title>
        <authorList>
            <person name="Thakur B."/>
            <person name="Yadav R."/>
            <person name="Vallon L."/>
            <person name="Frassinet-Tachet L."/>
            <person name="Marmeisse R."/>
            <person name="Reddy S.M."/>
        </authorList>
    </citation>
    <scope>NUCLEOTIDE SEQUENCE</scope>
</reference>
<name>A0A2R4LVJ5_9EUKA</name>
<dbReference type="PROSITE" id="PS51233">
    <property type="entry name" value="VWFD"/>
    <property type="match status" value="1"/>
</dbReference>
<evidence type="ECO:0000313" key="3">
    <source>
        <dbReference type="EMBL" id="AVW85699.1"/>
    </source>
</evidence>
<dbReference type="EMBL" id="MF770726">
    <property type="protein sequence ID" value="AVW85699.1"/>
    <property type="molecule type" value="mRNA"/>
</dbReference>
<proteinExistence type="evidence at transcript level"/>
<dbReference type="AlphaFoldDB" id="A0A2R4LVJ5"/>
<evidence type="ECO:0000256" key="1">
    <source>
        <dbReference type="SAM" id="MobiDB-lite"/>
    </source>
</evidence>
<dbReference type="Pfam" id="PF00094">
    <property type="entry name" value="VWD"/>
    <property type="match status" value="1"/>
</dbReference>
<dbReference type="PANTHER" id="PTHR23345:SF15">
    <property type="entry name" value="VITELLOGENIN 1-RELATED"/>
    <property type="match status" value="1"/>
</dbReference>
<feature type="region of interest" description="Disordered" evidence="1">
    <location>
        <begin position="296"/>
        <end position="338"/>
    </location>
</feature>
<feature type="region of interest" description="Disordered" evidence="1">
    <location>
        <begin position="215"/>
        <end position="250"/>
    </location>
</feature>
<feature type="domain" description="VWFD" evidence="2">
    <location>
        <begin position="16"/>
        <end position="203"/>
    </location>
</feature>
<feature type="compositionally biased region" description="Basic and acidic residues" evidence="1">
    <location>
        <begin position="324"/>
        <end position="338"/>
    </location>
</feature>